<feature type="region of interest" description="Disordered" evidence="2">
    <location>
        <begin position="443"/>
        <end position="466"/>
    </location>
</feature>
<feature type="compositionally biased region" description="Acidic residues" evidence="2">
    <location>
        <begin position="747"/>
        <end position="761"/>
    </location>
</feature>
<keyword evidence="1" id="KW-0539">Nucleus</keyword>
<feature type="region of interest" description="Disordered" evidence="2">
    <location>
        <begin position="190"/>
        <end position="217"/>
    </location>
</feature>
<feature type="compositionally biased region" description="Low complexity" evidence="2">
    <location>
        <begin position="24"/>
        <end position="35"/>
    </location>
</feature>
<comment type="subcellular location">
    <subcellularLocation>
        <location evidence="1">Nucleus</location>
    </subcellularLocation>
</comment>
<keyword evidence="1" id="KW-0371">Homeobox</keyword>
<dbReference type="EMBL" id="KI913969">
    <property type="protein sequence ID" value="ETV98676.1"/>
    <property type="molecule type" value="Genomic_DNA"/>
</dbReference>
<dbReference type="VEuPathDB" id="FungiDB:H310_08779"/>
<accession>A0A024TYG5</accession>
<feature type="compositionally biased region" description="Polar residues" evidence="2">
    <location>
        <begin position="732"/>
        <end position="741"/>
    </location>
</feature>
<feature type="DNA-binding region" description="Homeobox" evidence="1">
    <location>
        <begin position="630"/>
        <end position="692"/>
    </location>
</feature>
<dbReference type="SMART" id="SM00389">
    <property type="entry name" value="HOX"/>
    <property type="match status" value="2"/>
</dbReference>
<evidence type="ECO:0000256" key="2">
    <source>
        <dbReference type="SAM" id="MobiDB-lite"/>
    </source>
</evidence>
<feature type="compositionally biased region" description="Low complexity" evidence="2">
    <location>
        <begin position="44"/>
        <end position="60"/>
    </location>
</feature>
<gene>
    <name evidence="4" type="ORF">H310_08779</name>
</gene>
<dbReference type="PROSITE" id="PS50071">
    <property type="entry name" value="HOMEOBOX_2"/>
    <property type="match status" value="2"/>
</dbReference>
<dbReference type="CDD" id="cd00086">
    <property type="entry name" value="homeodomain"/>
    <property type="match status" value="1"/>
</dbReference>
<feature type="compositionally biased region" description="Acidic residues" evidence="2">
    <location>
        <begin position="13"/>
        <end position="23"/>
    </location>
</feature>
<protein>
    <recommendedName>
        <fullName evidence="3">Homeobox domain-containing protein</fullName>
    </recommendedName>
</protein>
<feature type="compositionally biased region" description="Low complexity" evidence="2">
    <location>
        <begin position="191"/>
        <end position="212"/>
    </location>
</feature>
<dbReference type="STRING" id="157072.A0A024TYG5"/>
<evidence type="ECO:0000259" key="3">
    <source>
        <dbReference type="PROSITE" id="PS50071"/>
    </source>
</evidence>
<dbReference type="OrthoDB" id="77288at2759"/>
<keyword evidence="1" id="KW-0238">DNA-binding</keyword>
<organism evidence="4">
    <name type="scientific">Aphanomyces invadans</name>
    <dbReference type="NCBI Taxonomy" id="157072"/>
    <lineage>
        <taxon>Eukaryota</taxon>
        <taxon>Sar</taxon>
        <taxon>Stramenopiles</taxon>
        <taxon>Oomycota</taxon>
        <taxon>Saprolegniomycetes</taxon>
        <taxon>Saprolegniales</taxon>
        <taxon>Verrucalvaceae</taxon>
        <taxon>Aphanomyces</taxon>
    </lineage>
</organism>
<dbReference type="InterPro" id="IPR001356">
    <property type="entry name" value="HD"/>
</dbReference>
<feature type="compositionally biased region" description="Acidic residues" evidence="2">
    <location>
        <begin position="704"/>
        <end position="729"/>
    </location>
</feature>
<feature type="region of interest" description="Disordered" evidence="2">
    <location>
        <begin position="697"/>
        <end position="761"/>
    </location>
</feature>
<dbReference type="AlphaFoldDB" id="A0A024TYG5"/>
<evidence type="ECO:0000256" key="1">
    <source>
        <dbReference type="PROSITE-ProRule" id="PRU00108"/>
    </source>
</evidence>
<proteinExistence type="predicted"/>
<feature type="compositionally biased region" description="Low complexity" evidence="2">
    <location>
        <begin position="67"/>
        <end position="84"/>
    </location>
</feature>
<feature type="region of interest" description="Disordered" evidence="2">
    <location>
        <begin position="570"/>
        <end position="618"/>
    </location>
</feature>
<dbReference type="Gene3D" id="1.10.10.60">
    <property type="entry name" value="Homeodomain-like"/>
    <property type="match status" value="1"/>
</dbReference>
<feature type="domain" description="Homeobox" evidence="3">
    <location>
        <begin position="628"/>
        <end position="691"/>
    </location>
</feature>
<feature type="compositionally biased region" description="Pro residues" evidence="2">
    <location>
        <begin position="582"/>
        <end position="600"/>
    </location>
</feature>
<reference evidence="4" key="1">
    <citation type="submission" date="2013-12" db="EMBL/GenBank/DDBJ databases">
        <title>The Genome Sequence of Aphanomyces invadans NJM9701.</title>
        <authorList>
            <consortium name="The Broad Institute Genomics Platform"/>
            <person name="Russ C."/>
            <person name="Tyler B."/>
            <person name="van West P."/>
            <person name="Dieguez-Uribeondo J."/>
            <person name="Young S.K."/>
            <person name="Zeng Q."/>
            <person name="Gargeya S."/>
            <person name="Fitzgerald M."/>
            <person name="Abouelleil A."/>
            <person name="Alvarado L."/>
            <person name="Chapman S.B."/>
            <person name="Gainer-Dewar J."/>
            <person name="Goldberg J."/>
            <person name="Griggs A."/>
            <person name="Gujja S."/>
            <person name="Hansen M."/>
            <person name="Howarth C."/>
            <person name="Imamovic A."/>
            <person name="Ireland A."/>
            <person name="Larimer J."/>
            <person name="McCowan C."/>
            <person name="Murphy C."/>
            <person name="Pearson M."/>
            <person name="Poon T.W."/>
            <person name="Priest M."/>
            <person name="Roberts A."/>
            <person name="Saif S."/>
            <person name="Shea T."/>
            <person name="Sykes S."/>
            <person name="Wortman J."/>
            <person name="Nusbaum C."/>
            <person name="Birren B."/>
        </authorList>
    </citation>
    <scope>NUCLEOTIDE SEQUENCE [LARGE SCALE GENOMIC DNA]</scope>
    <source>
        <strain evidence="4">NJM9701</strain>
    </source>
</reference>
<evidence type="ECO:0000313" key="4">
    <source>
        <dbReference type="EMBL" id="ETV98676.1"/>
    </source>
</evidence>
<dbReference type="GO" id="GO:0005634">
    <property type="term" value="C:nucleus"/>
    <property type="evidence" value="ECO:0007669"/>
    <property type="project" value="UniProtKB-SubCell"/>
</dbReference>
<feature type="domain" description="Homeobox" evidence="3">
    <location>
        <begin position="293"/>
        <end position="356"/>
    </location>
</feature>
<sequence>MERGGGDGTPVDDRDDMDVDEMFGSDTPSSGSDSDVPLRPPKPSSTKSAPSSTPSSVSPATDEKKVAATSASISTTSAATMDSTVSNVPATDDEASEDNDHELTTWAAIDMQPAMNLIDKLTKTSVDAAKDFNASVVSTTHQLVSGCDSVLLEIKHISDIRDTMKRKAASSAHSTPSVTMASHALGTSMLPASSSSTVPPPSVVTTSAATPSLDKGTEDQTDRVLYKIEASIEKFRELAEMIQTTSMHHEALLVQKLHLPSSSIQTMFSSIHNAAAAATSAAIAQIRHHIPRTLTSEQRTKLQTWYYSYPRPLADELELMSSILSYPPYSTTSFSLVHPQHVRDWFKRRRFRERMRLVVQAVEAAGGSNDPVSLHAAEATVRARMELRIQTLREAVNPDELVRELEHVRLSSSLYSNAASSFSHKRNLDQFLAAAQHAILAPGGPQSADKKPRLLQAGGHGGASASSSTLFHVSSGGVDDVDDAIVVKVASKFEVEAIQRRLQTLLQAPKTTANTNSIQQAMDVLRSLDISSELRQSTGLVSDLKRVLKVYKKPSLLRRTTEALMESLGQATMAKKTKRSSGPPPVVVSASSPPPPPPLGTQPATEIKPGGTTSKRKKGAKLLRPMKFSMQQVAALETWFQNTFKPSQAEMEEYLDALNAVPLRDPKQTVDVNMTQLRRWFNKRRCLRRPPYALMTTKDKKEFGDDDNDEVGGTPDDYDEDEVDEDDEGGTPASQTATGSSVGALASDDDDQASSDDSSSD</sequence>
<dbReference type="SUPFAM" id="SSF46689">
    <property type="entry name" value="Homeodomain-like"/>
    <property type="match status" value="2"/>
</dbReference>
<feature type="region of interest" description="Disordered" evidence="2">
    <location>
        <begin position="1"/>
        <end position="98"/>
    </location>
</feature>
<dbReference type="GO" id="GO:0003677">
    <property type="term" value="F:DNA binding"/>
    <property type="evidence" value="ECO:0007669"/>
    <property type="project" value="UniProtKB-UniRule"/>
</dbReference>
<dbReference type="InterPro" id="IPR009057">
    <property type="entry name" value="Homeodomain-like_sf"/>
</dbReference>
<name>A0A024TYG5_9STRA</name>
<feature type="DNA-binding region" description="Homeobox" evidence="1">
    <location>
        <begin position="295"/>
        <end position="357"/>
    </location>
</feature>
<dbReference type="GeneID" id="20085829"/>
<dbReference type="eggNOG" id="ENOG502QSJ7">
    <property type="taxonomic scope" value="Eukaryota"/>
</dbReference>
<dbReference type="RefSeq" id="XP_008872873.1">
    <property type="nucleotide sequence ID" value="XM_008874651.1"/>
</dbReference>